<name>A0ABS5VRP1_9BACT</name>
<gene>
    <name evidence="1" type="ORF">KK060_12550</name>
</gene>
<evidence type="ECO:0000313" key="1">
    <source>
        <dbReference type="EMBL" id="MBT1704115.1"/>
    </source>
</evidence>
<evidence type="ECO:0000313" key="2">
    <source>
        <dbReference type="Proteomes" id="UP000772618"/>
    </source>
</evidence>
<reference evidence="1 2" key="1">
    <citation type="submission" date="2021-05" db="EMBL/GenBank/DDBJ databases">
        <title>A Polyphasic approach of four new species of the genus Ohtaekwangia: Ohtaekwangia histidinii sp. nov., Ohtaekwangia cretensis sp. nov., Ohtaekwangia indiensis sp. nov., Ohtaekwangia reichenbachii sp. nov. from diverse environment.</title>
        <authorList>
            <person name="Octaviana S."/>
        </authorList>
    </citation>
    <scope>NUCLEOTIDE SEQUENCE [LARGE SCALE GENOMIC DNA]</scope>
    <source>
        <strain evidence="1 2">PWU20</strain>
    </source>
</reference>
<keyword evidence="2" id="KW-1185">Reference proteome</keyword>
<protein>
    <submittedName>
        <fullName evidence="1">Uncharacterized protein</fullName>
    </submittedName>
</protein>
<organism evidence="1 2">
    <name type="scientific">Chryseosolibacter indicus</name>
    <dbReference type="NCBI Taxonomy" id="2782351"/>
    <lineage>
        <taxon>Bacteria</taxon>
        <taxon>Pseudomonadati</taxon>
        <taxon>Bacteroidota</taxon>
        <taxon>Cytophagia</taxon>
        <taxon>Cytophagales</taxon>
        <taxon>Chryseotaleaceae</taxon>
        <taxon>Chryseosolibacter</taxon>
    </lineage>
</organism>
<dbReference type="EMBL" id="JAHESD010000025">
    <property type="protein sequence ID" value="MBT1704115.1"/>
    <property type="molecule type" value="Genomic_DNA"/>
</dbReference>
<comment type="caution">
    <text evidence="1">The sequence shown here is derived from an EMBL/GenBank/DDBJ whole genome shotgun (WGS) entry which is preliminary data.</text>
</comment>
<proteinExistence type="predicted"/>
<accession>A0ABS5VRP1</accession>
<dbReference type="Proteomes" id="UP000772618">
    <property type="component" value="Unassembled WGS sequence"/>
</dbReference>
<sequence length="314" mass="35189">MDNSISKIIEAKVGVDVVDLLANKLSGSALNTLLLEVFRERTATLTAPDLLNLYEKNRFTQPAETDYIKLLEKMCDTLKFFSSRGFEVKHLSPLVPLGTCSAVGMVNQDKVVSSLRGTEVLSDATNALALEIASTRKKSKSKKEKHRTIKCCAVQRHVRAQLMNIKGFAPHFTIGCLVTSGRDAGDYTFEKAAIADHILTLSVVLKNLFNVEDLYVRLLNRKNYVQPDFLTKIASHLNTEAPDIAIQTDDHAKDNNYYQGVQFKIMIRKSGRELEIADGGFVDWTQKLLNDKKERYCISGFGLELLNRLEEGLM</sequence>
<dbReference type="RefSeq" id="WP_254154076.1">
    <property type="nucleotide sequence ID" value="NZ_JAHESD010000025.1"/>
</dbReference>